<keyword evidence="3" id="KW-1185">Reference proteome</keyword>
<organism evidence="2 3">
    <name type="scientific">Thiomicrorhabdus heinhorstiae</name>
    <dbReference type="NCBI Taxonomy" id="2748010"/>
    <lineage>
        <taxon>Bacteria</taxon>
        <taxon>Pseudomonadati</taxon>
        <taxon>Pseudomonadota</taxon>
        <taxon>Gammaproteobacteria</taxon>
        <taxon>Thiotrichales</taxon>
        <taxon>Piscirickettsiaceae</taxon>
        <taxon>Thiomicrorhabdus</taxon>
    </lineage>
</organism>
<comment type="caution">
    <text evidence="2">The sequence shown here is derived from an EMBL/GenBank/DDBJ whole genome shotgun (WGS) entry which is preliminary data.</text>
</comment>
<reference evidence="2 3" key="1">
    <citation type="submission" date="2020-06" db="EMBL/GenBank/DDBJ databases">
        <authorList>
            <person name="Scott K."/>
        </authorList>
    </citation>
    <scope>NUCLEOTIDE SEQUENCE [LARGE SCALE GENOMIC DNA]</scope>
    <source>
        <strain evidence="2 3">HH1</strain>
    </source>
</reference>
<dbReference type="NCBIfam" id="NF002994">
    <property type="entry name" value="PRK03757.1"/>
    <property type="match status" value="1"/>
</dbReference>
<dbReference type="Gene3D" id="2.40.128.110">
    <property type="entry name" value="Lipid/polyisoprenoid-binding, YceI-like"/>
    <property type="match status" value="1"/>
</dbReference>
<evidence type="ECO:0000259" key="1">
    <source>
        <dbReference type="SMART" id="SM00867"/>
    </source>
</evidence>
<feature type="domain" description="Lipid/polyisoprenoid-binding YceI-like" evidence="1">
    <location>
        <begin position="12"/>
        <end position="176"/>
    </location>
</feature>
<proteinExistence type="predicted"/>
<dbReference type="EMBL" id="JACBGI020000006">
    <property type="protein sequence ID" value="MBF6057741.1"/>
    <property type="molecule type" value="Genomic_DNA"/>
</dbReference>
<gene>
    <name evidence="2" type="ORF">H8792_005245</name>
</gene>
<dbReference type="InterPro" id="IPR036761">
    <property type="entry name" value="TTHA0802/YceI-like_sf"/>
</dbReference>
<dbReference type="PANTHER" id="PTHR34406:SF1">
    <property type="entry name" value="PROTEIN YCEI"/>
    <property type="match status" value="1"/>
</dbReference>
<reference evidence="2 3" key="2">
    <citation type="submission" date="2020-11" db="EMBL/GenBank/DDBJ databases">
        <title>Sulfur oxidizing isolate from Hospital Hole Sinkhole.</title>
        <authorList>
            <person name="Scott K.M."/>
        </authorList>
    </citation>
    <scope>NUCLEOTIDE SEQUENCE [LARGE SCALE GENOMIC DNA]</scope>
    <source>
        <strain evidence="2 3">HH1</strain>
    </source>
</reference>
<dbReference type="Pfam" id="PF04264">
    <property type="entry name" value="YceI"/>
    <property type="match status" value="1"/>
</dbReference>
<dbReference type="Proteomes" id="UP001193680">
    <property type="component" value="Unassembled WGS sequence"/>
</dbReference>
<evidence type="ECO:0000313" key="3">
    <source>
        <dbReference type="Proteomes" id="UP001193680"/>
    </source>
</evidence>
<dbReference type="InterPro" id="IPR007372">
    <property type="entry name" value="Lipid/polyisoprenoid-bd_YceI"/>
</dbReference>
<name>A0ABS0BY21_9GAMM</name>
<evidence type="ECO:0000313" key="2">
    <source>
        <dbReference type="EMBL" id="MBF6057741.1"/>
    </source>
</evidence>
<dbReference type="SMART" id="SM00867">
    <property type="entry name" value="YceI"/>
    <property type="match status" value="1"/>
</dbReference>
<accession>A0ABS0BY21</accession>
<sequence length="178" mass="19572">MISSYSYAAPVNYEIDAGGMHASVNFKIKHLGYSWLAGRFDKFGGNFVYDNEDPSKSKINVNLDTASVNSNHAERDKHLRSKDFLDVNKYPTAEFVSTSITENGNDLVVKGDLTLHGVTKPIEIKAEKIGEGKDPWGGYRAGFSGDTSIKLADYGITYNLGPASTEVFLQLNIEGIRK</sequence>
<dbReference type="SUPFAM" id="SSF101874">
    <property type="entry name" value="YceI-like"/>
    <property type="match status" value="1"/>
</dbReference>
<protein>
    <submittedName>
        <fullName evidence="2">YceI family protein</fullName>
    </submittedName>
</protein>
<dbReference type="PANTHER" id="PTHR34406">
    <property type="entry name" value="PROTEIN YCEI"/>
    <property type="match status" value="1"/>
</dbReference>